<comment type="caution">
    <text evidence="2">The sequence shown here is derived from an EMBL/GenBank/DDBJ whole genome shotgun (WGS) entry which is preliminary data.</text>
</comment>
<dbReference type="PRINTS" id="PR00081">
    <property type="entry name" value="GDHRDH"/>
</dbReference>
<dbReference type="PANTHER" id="PTHR42879:SF2">
    <property type="entry name" value="3-OXOACYL-[ACYL-CARRIER-PROTEIN] REDUCTASE FABG"/>
    <property type="match status" value="1"/>
</dbReference>
<dbReference type="InterPro" id="IPR002347">
    <property type="entry name" value="SDR_fam"/>
</dbReference>
<dbReference type="NCBIfam" id="NF005559">
    <property type="entry name" value="PRK07231.1"/>
    <property type="match status" value="1"/>
</dbReference>
<dbReference type="InterPro" id="IPR050259">
    <property type="entry name" value="SDR"/>
</dbReference>
<dbReference type="STRING" id="1802274.A3J58_01060"/>
<dbReference type="SUPFAM" id="SSF51735">
    <property type="entry name" value="NAD(P)-binding Rossmann-fold domains"/>
    <property type="match status" value="1"/>
</dbReference>
<protein>
    <recommendedName>
        <fullName evidence="4">Short-chain dehydrogenase</fullName>
    </recommendedName>
</protein>
<dbReference type="FunFam" id="3.40.50.720:FF:000084">
    <property type="entry name" value="Short-chain dehydrogenase reductase"/>
    <property type="match status" value="1"/>
</dbReference>
<evidence type="ECO:0000313" key="2">
    <source>
        <dbReference type="EMBL" id="OHA04239.1"/>
    </source>
</evidence>
<comment type="similarity">
    <text evidence="1">Belongs to the short-chain dehydrogenases/reductases (SDR) family.</text>
</comment>
<dbReference type="EMBL" id="MHQM01000007">
    <property type="protein sequence ID" value="OHA04239.1"/>
    <property type="molecule type" value="Genomic_DNA"/>
</dbReference>
<dbReference type="InterPro" id="IPR036291">
    <property type="entry name" value="NAD(P)-bd_dom_sf"/>
</dbReference>
<dbReference type="Pfam" id="PF13561">
    <property type="entry name" value="adh_short_C2"/>
    <property type="match status" value="1"/>
</dbReference>
<evidence type="ECO:0000256" key="1">
    <source>
        <dbReference type="ARBA" id="ARBA00006484"/>
    </source>
</evidence>
<sequence length="255" mass="26781">MKVLRLKGKVALITGSSTGIGRATALACAAEGARVVVNCARTIEQGRAVAAEIKAAGGDAIFVQADVSREADVKKMFATVAKKWRGVDVLVNNAGIARQSTLAELTPEAFMHTLAVNLLGPFLCIKYAAPTMRKQKSGAIVNVASIRGLDVASRKDLIDYSASKAGVINLTISLAKELGPDGIRVNAVAPGITESELVKRLSPEAKGKAVAGTIFKRMAQPEEIARVILFLASDDASYITGETITADAGYRLTEL</sequence>
<dbReference type="PRINTS" id="PR00080">
    <property type="entry name" value="SDRFAMILY"/>
</dbReference>
<organism evidence="2 3">
    <name type="scientific">Candidatus Sungbacteria bacterium RIFCSPHIGHO2_02_FULL_52_23</name>
    <dbReference type="NCBI Taxonomy" id="1802274"/>
    <lineage>
        <taxon>Bacteria</taxon>
        <taxon>Candidatus Sungiibacteriota</taxon>
    </lineage>
</organism>
<dbReference type="AlphaFoldDB" id="A0A1G2L0N6"/>
<gene>
    <name evidence="2" type="ORF">A3J58_01060</name>
</gene>
<reference evidence="2 3" key="1">
    <citation type="journal article" date="2016" name="Nat. Commun.">
        <title>Thousands of microbial genomes shed light on interconnected biogeochemical processes in an aquifer system.</title>
        <authorList>
            <person name="Anantharaman K."/>
            <person name="Brown C.T."/>
            <person name="Hug L.A."/>
            <person name="Sharon I."/>
            <person name="Castelle C.J."/>
            <person name="Probst A.J."/>
            <person name="Thomas B.C."/>
            <person name="Singh A."/>
            <person name="Wilkins M.J."/>
            <person name="Karaoz U."/>
            <person name="Brodie E.L."/>
            <person name="Williams K.H."/>
            <person name="Hubbard S.S."/>
            <person name="Banfield J.F."/>
        </authorList>
    </citation>
    <scope>NUCLEOTIDE SEQUENCE [LARGE SCALE GENOMIC DNA]</scope>
</reference>
<dbReference type="Proteomes" id="UP000178510">
    <property type="component" value="Unassembled WGS sequence"/>
</dbReference>
<name>A0A1G2L0N6_9BACT</name>
<dbReference type="PANTHER" id="PTHR42879">
    <property type="entry name" value="3-OXOACYL-(ACYL-CARRIER-PROTEIN) REDUCTASE"/>
    <property type="match status" value="1"/>
</dbReference>
<evidence type="ECO:0000313" key="3">
    <source>
        <dbReference type="Proteomes" id="UP000178510"/>
    </source>
</evidence>
<dbReference type="Gene3D" id="3.40.50.720">
    <property type="entry name" value="NAD(P)-binding Rossmann-like Domain"/>
    <property type="match status" value="1"/>
</dbReference>
<proteinExistence type="inferred from homology"/>
<evidence type="ECO:0008006" key="4">
    <source>
        <dbReference type="Google" id="ProtNLM"/>
    </source>
</evidence>
<accession>A0A1G2L0N6</accession>